<sequence>MCSRQSSCSLVSSVSTAIEGVKNVRDVEEAVLILVLLVYRAHKSGCGRQDLIDKDEDGLLGRQLDALANNIDELADSEVGGDQ</sequence>
<proteinExistence type="predicted"/>
<protein>
    <submittedName>
        <fullName evidence="1">Uncharacterized protein</fullName>
    </submittedName>
</protein>
<organism evidence="1">
    <name type="scientific">Tanacetum cinerariifolium</name>
    <name type="common">Dalmatian daisy</name>
    <name type="synonym">Chrysanthemum cinerariifolium</name>
    <dbReference type="NCBI Taxonomy" id="118510"/>
    <lineage>
        <taxon>Eukaryota</taxon>
        <taxon>Viridiplantae</taxon>
        <taxon>Streptophyta</taxon>
        <taxon>Embryophyta</taxon>
        <taxon>Tracheophyta</taxon>
        <taxon>Spermatophyta</taxon>
        <taxon>Magnoliopsida</taxon>
        <taxon>eudicotyledons</taxon>
        <taxon>Gunneridae</taxon>
        <taxon>Pentapetalae</taxon>
        <taxon>asterids</taxon>
        <taxon>campanulids</taxon>
        <taxon>Asterales</taxon>
        <taxon>Asteraceae</taxon>
        <taxon>Asteroideae</taxon>
        <taxon>Anthemideae</taxon>
        <taxon>Anthemidinae</taxon>
        <taxon>Tanacetum</taxon>
    </lineage>
</organism>
<comment type="caution">
    <text evidence="1">The sequence shown here is derived from an EMBL/GenBank/DDBJ whole genome shotgun (WGS) entry which is preliminary data.</text>
</comment>
<feature type="non-terminal residue" evidence="1">
    <location>
        <position position="83"/>
    </location>
</feature>
<accession>A0A699XDQ7</accession>
<dbReference type="EMBL" id="BKCJ011830552">
    <property type="protein sequence ID" value="GFD56530.1"/>
    <property type="molecule type" value="Genomic_DNA"/>
</dbReference>
<evidence type="ECO:0000313" key="1">
    <source>
        <dbReference type="EMBL" id="GFD56530.1"/>
    </source>
</evidence>
<gene>
    <name evidence="1" type="ORF">Tci_928499</name>
</gene>
<dbReference type="AlphaFoldDB" id="A0A699XDQ7"/>
<name>A0A699XDQ7_TANCI</name>
<reference evidence="1" key="1">
    <citation type="journal article" date="2019" name="Sci. Rep.">
        <title>Draft genome of Tanacetum cinerariifolium, the natural source of mosquito coil.</title>
        <authorList>
            <person name="Yamashiro T."/>
            <person name="Shiraishi A."/>
            <person name="Satake H."/>
            <person name="Nakayama K."/>
        </authorList>
    </citation>
    <scope>NUCLEOTIDE SEQUENCE</scope>
</reference>